<dbReference type="EMBL" id="WTPW01000463">
    <property type="protein sequence ID" value="KAF0508680.1"/>
    <property type="molecule type" value="Genomic_DNA"/>
</dbReference>
<accession>A0A8H4ALB1</accession>
<feature type="coiled-coil region" evidence="1">
    <location>
        <begin position="104"/>
        <end position="138"/>
    </location>
</feature>
<evidence type="ECO:0000313" key="3">
    <source>
        <dbReference type="Proteomes" id="UP000439903"/>
    </source>
</evidence>
<dbReference type="OrthoDB" id="2434894at2759"/>
<organism evidence="2 3">
    <name type="scientific">Gigaspora margarita</name>
    <dbReference type="NCBI Taxonomy" id="4874"/>
    <lineage>
        <taxon>Eukaryota</taxon>
        <taxon>Fungi</taxon>
        <taxon>Fungi incertae sedis</taxon>
        <taxon>Mucoromycota</taxon>
        <taxon>Glomeromycotina</taxon>
        <taxon>Glomeromycetes</taxon>
        <taxon>Diversisporales</taxon>
        <taxon>Gigasporaceae</taxon>
        <taxon>Gigaspora</taxon>
    </lineage>
</organism>
<dbReference type="GO" id="GO:0016787">
    <property type="term" value="F:hydrolase activity"/>
    <property type="evidence" value="ECO:0007669"/>
    <property type="project" value="UniProtKB-KW"/>
</dbReference>
<sequence length="207" mass="24609">MFGECKSCGCPAKNHKITFYENETKYSKKIDENIENKISESKIDQIYKQDHIETLQRKINQLKEQQNTISEIIIQFTQFLIQNTIAVFNDAYVDYLDYIIHLKREKANASENNILKDLEEIKRKYSEKVNIIKNMIENNESSSCSLSSEDIFRLEKQLYRLPNISRYLQDVKKAEKKRVFKYRESHHSFPKSMMNVLRQIFTISNCS</sequence>
<comment type="caution">
    <text evidence="2">The sequence shown here is derived from an EMBL/GenBank/DDBJ whole genome shotgun (WGS) entry which is preliminary data.</text>
</comment>
<feature type="coiled-coil region" evidence="1">
    <location>
        <begin position="48"/>
        <end position="75"/>
    </location>
</feature>
<keyword evidence="3" id="KW-1185">Reference proteome</keyword>
<reference evidence="2 3" key="1">
    <citation type="journal article" date="2019" name="Environ. Microbiol.">
        <title>At the nexus of three kingdoms: the genome of the mycorrhizal fungus Gigaspora margarita provides insights into plant, endobacterial and fungal interactions.</title>
        <authorList>
            <person name="Venice F."/>
            <person name="Ghignone S."/>
            <person name="Salvioli di Fossalunga A."/>
            <person name="Amselem J."/>
            <person name="Novero M."/>
            <person name="Xianan X."/>
            <person name="Sedzielewska Toro K."/>
            <person name="Morin E."/>
            <person name="Lipzen A."/>
            <person name="Grigoriev I.V."/>
            <person name="Henrissat B."/>
            <person name="Martin F.M."/>
            <person name="Bonfante P."/>
        </authorList>
    </citation>
    <scope>NUCLEOTIDE SEQUENCE [LARGE SCALE GENOMIC DNA]</scope>
    <source>
        <strain evidence="2 3">BEG34</strain>
    </source>
</reference>
<keyword evidence="1" id="KW-0175">Coiled coil</keyword>
<keyword evidence="2" id="KW-0378">Hydrolase</keyword>
<dbReference type="AlphaFoldDB" id="A0A8H4ALB1"/>
<protein>
    <submittedName>
        <fullName evidence="2">p-loop containing nucleoside triphosphate hydrolase</fullName>
    </submittedName>
</protein>
<gene>
    <name evidence="2" type="ORF">F8M41_018731</name>
</gene>
<evidence type="ECO:0000256" key="1">
    <source>
        <dbReference type="SAM" id="Coils"/>
    </source>
</evidence>
<dbReference type="Proteomes" id="UP000439903">
    <property type="component" value="Unassembled WGS sequence"/>
</dbReference>
<name>A0A8H4ALB1_GIGMA</name>
<dbReference type="PANTHER" id="PTHR32046">
    <property type="entry name" value="G DOMAIN-CONTAINING PROTEIN"/>
    <property type="match status" value="1"/>
</dbReference>
<dbReference type="PANTHER" id="PTHR32046:SF11">
    <property type="entry name" value="IMMUNE-ASSOCIATED NUCLEOTIDE-BINDING PROTEIN 10-LIKE"/>
    <property type="match status" value="1"/>
</dbReference>
<evidence type="ECO:0000313" key="2">
    <source>
        <dbReference type="EMBL" id="KAF0508680.1"/>
    </source>
</evidence>
<proteinExistence type="predicted"/>